<evidence type="ECO:0000313" key="2">
    <source>
        <dbReference type="EMBL" id="CAH2059593.1"/>
    </source>
</evidence>
<reference evidence="2" key="1">
    <citation type="submission" date="2022-03" db="EMBL/GenBank/DDBJ databases">
        <authorList>
            <person name="Martin H S."/>
        </authorList>
    </citation>
    <scope>NUCLEOTIDE SEQUENCE</scope>
</reference>
<evidence type="ECO:0000313" key="3">
    <source>
        <dbReference type="Proteomes" id="UP000837857"/>
    </source>
</evidence>
<dbReference type="EMBL" id="OW152838">
    <property type="protein sequence ID" value="CAH2059593.1"/>
    <property type="molecule type" value="Genomic_DNA"/>
</dbReference>
<dbReference type="Proteomes" id="UP000837857">
    <property type="component" value="Chromosome 26"/>
</dbReference>
<sequence>MGQDAPISLIESWTVTETDIRNKRAYSARAAKQRLSFSYKAYRLGQNSTKITHKTNGEAQSAPPQVGQDERGVERRAFDRGDALRSFTPRPPGQTDARAATDYLLECNVFELLKFGTSAAYRLATFDASRLRPEQRANKTTVFLRRALCSRAVDVRFESRRTLYSSTRKEHCVSAVDEILE</sequence>
<feature type="non-terminal residue" evidence="2">
    <location>
        <position position="181"/>
    </location>
</feature>
<accession>A0ABN8IJM6</accession>
<organism evidence="2 3">
    <name type="scientific">Iphiclides podalirius</name>
    <name type="common">scarce swallowtail</name>
    <dbReference type="NCBI Taxonomy" id="110791"/>
    <lineage>
        <taxon>Eukaryota</taxon>
        <taxon>Metazoa</taxon>
        <taxon>Ecdysozoa</taxon>
        <taxon>Arthropoda</taxon>
        <taxon>Hexapoda</taxon>
        <taxon>Insecta</taxon>
        <taxon>Pterygota</taxon>
        <taxon>Neoptera</taxon>
        <taxon>Endopterygota</taxon>
        <taxon>Lepidoptera</taxon>
        <taxon>Glossata</taxon>
        <taxon>Ditrysia</taxon>
        <taxon>Papilionoidea</taxon>
        <taxon>Papilionidae</taxon>
        <taxon>Papilioninae</taxon>
        <taxon>Iphiclides</taxon>
    </lineage>
</organism>
<proteinExistence type="predicted"/>
<keyword evidence="3" id="KW-1185">Reference proteome</keyword>
<feature type="region of interest" description="Disordered" evidence="1">
    <location>
        <begin position="52"/>
        <end position="72"/>
    </location>
</feature>
<evidence type="ECO:0000256" key="1">
    <source>
        <dbReference type="SAM" id="MobiDB-lite"/>
    </source>
</evidence>
<gene>
    <name evidence="2" type="ORF">IPOD504_LOCUS10938</name>
</gene>
<name>A0ABN8IJM6_9NEOP</name>
<protein>
    <submittedName>
        <fullName evidence="2">Uncharacterized protein</fullName>
    </submittedName>
</protein>